<gene>
    <name evidence="3" type="ORF">HUO12_09675</name>
</gene>
<feature type="domain" description="Beta-lactamase-related" evidence="2">
    <location>
        <begin position="49"/>
        <end position="305"/>
    </location>
</feature>
<feature type="signal peptide" evidence="1">
    <location>
        <begin position="1"/>
        <end position="24"/>
    </location>
</feature>
<proteinExistence type="predicted"/>
<evidence type="ECO:0000256" key="1">
    <source>
        <dbReference type="SAM" id="SignalP"/>
    </source>
</evidence>
<evidence type="ECO:0000313" key="3">
    <source>
        <dbReference type="EMBL" id="NVE95166.1"/>
    </source>
</evidence>
<dbReference type="Pfam" id="PF00144">
    <property type="entry name" value="Beta-lactamase"/>
    <property type="match status" value="1"/>
</dbReference>
<reference evidence="3 4" key="1">
    <citation type="submission" date="2020-06" db="EMBL/GenBank/DDBJ databases">
        <title>Altererythrobacter lutimaris sp. nov., a marine bacterium isolated from a tidal flat.</title>
        <authorList>
            <person name="Kim D."/>
            <person name="Yoo Y."/>
            <person name="Kim J.-J."/>
        </authorList>
    </citation>
    <scope>NUCLEOTIDE SEQUENCE [LARGE SCALE GENOMIC DNA]</scope>
    <source>
        <strain evidence="3 4">JGD-16</strain>
    </source>
</reference>
<dbReference type="PANTHER" id="PTHR43283:SF3">
    <property type="entry name" value="BETA-LACTAMASE FAMILY PROTEIN (AFU_ORTHOLOGUE AFUA_5G07500)"/>
    <property type="match status" value="1"/>
</dbReference>
<comment type="caution">
    <text evidence="3">The sequence shown here is derived from an EMBL/GenBank/DDBJ whole genome shotgun (WGS) entry which is preliminary data.</text>
</comment>
<accession>A0A850HDQ9</accession>
<dbReference type="Gene3D" id="3.40.710.10">
    <property type="entry name" value="DD-peptidase/beta-lactamase superfamily"/>
    <property type="match status" value="1"/>
</dbReference>
<dbReference type="InterPro" id="IPR012338">
    <property type="entry name" value="Beta-lactam/transpept-like"/>
</dbReference>
<dbReference type="InterPro" id="IPR050789">
    <property type="entry name" value="Diverse_Enzym_Activities"/>
</dbReference>
<dbReference type="InterPro" id="IPR001466">
    <property type="entry name" value="Beta-lactam-related"/>
</dbReference>
<keyword evidence="4" id="KW-1185">Reference proteome</keyword>
<name>A0A850HDQ9_9SPHN</name>
<dbReference type="AlphaFoldDB" id="A0A850HDQ9"/>
<evidence type="ECO:0000313" key="4">
    <source>
        <dbReference type="Proteomes" id="UP000546031"/>
    </source>
</evidence>
<feature type="chain" id="PRO_5032722816" evidence="1">
    <location>
        <begin position="25"/>
        <end position="319"/>
    </location>
</feature>
<evidence type="ECO:0000259" key="2">
    <source>
        <dbReference type="Pfam" id="PF00144"/>
    </source>
</evidence>
<sequence>MKTHVSFAGLASIAALVIAQPAMAQSYSYAELGSDGRIATEVEGDGETGALYEAGSIGKFACTIAALRLSDRGALDIDAPLSALLEEAKSTPVADVTFRQVLQSRSGIADGLMPAFRADAGEVLRTNSASEALVKYATGELANTPGEVWSYDLINWAVVQAVLEQATGRPIAEILREIVLEPAGMGQSRIFVGEIGEGAAPPAERGIPIPSFLTCAGGLATTPTDLLALARFPHKGGLSQNALSDLTSIATPEEGYTLGGRFRVSEEGKLLSWQSGSNGAYKSLVVYEPESDSGFAAMSADGTNEGIQSARAQWLAKRD</sequence>
<organism evidence="3 4">
    <name type="scientific">Altererythrobacter lutimaris</name>
    <dbReference type="NCBI Taxonomy" id="2743979"/>
    <lineage>
        <taxon>Bacteria</taxon>
        <taxon>Pseudomonadati</taxon>
        <taxon>Pseudomonadota</taxon>
        <taxon>Alphaproteobacteria</taxon>
        <taxon>Sphingomonadales</taxon>
        <taxon>Erythrobacteraceae</taxon>
        <taxon>Altererythrobacter</taxon>
    </lineage>
</organism>
<protein>
    <submittedName>
        <fullName evidence="3">Beta-lactamase family protein</fullName>
    </submittedName>
</protein>
<dbReference type="EMBL" id="JABWTA010000001">
    <property type="protein sequence ID" value="NVE95166.1"/>
    <property type="molecule type" value="Genomic_DNA"/>
</dbReference>
<keyword evidence="1" id="KW-0732">Signal</keyword>
<dbReference type="SUPFAM" id="SSF56601">
    <property type="entry name" value="beta-lactamase/transpeptidase-like"/>
    <property type="match status" value="1"/>
</dbReference>
<dbReference type="PANTHER" id="PTHR43283">
    <property type="entry name" value="BETA-LACTAMASE-RELATED"/>
    <property type="match status" value="1"/>
</dbReference>
<dbReference type="RefSeq" id="WP_176273357.1">
    <property type="nucleotide sequence ID" value="NZ_JABWTA010000001.1"/>
</dbReference>
<dbReference type="Proteomes" id="UP000546031">
    <property type="component" value="Unassembled WGS sequence"/>
</dbReference>